<dbReference type="PROSITE" id="PS00533">
    <property type="entry name" value="PORPHOBILINOGEN_DEAM"/>
    <property type="match status" value="1"/>
</dbReference>
<dbReference type="GO" id="GO:0005737">
    <property type="term" value="C:cytoplasm"/>
    <property type="evidence" value="ECO:0007669"/>
    <property type="project" value="UniProtKB-UniRule"/>
</dbReference>
<dbReference type="AlphaFoldDB" id="A0A3N5AP13"/>
<evidence type="ECO:0000256" key="7">
    <source>
        <dbReference type="ARBA" id="ARBA00048169"/>
    </source>
</evidence>
<sequence length="312" mass="33262">MARTVRVGTRGSTLALAQTRIVIRELAKRWPDYRFEVVKIKTTGDKILDVALAKIGDKGLFTKELEVALLKREIDLAVHSMKDVPTVLPEGLVIGAVLPREYPGDVLVSRTGKTLGELPPGARVGTSSLRRQAQLRYYRPDLALIPVRGNLTTRLNKLKAGDFDALVLAWAGLARLGLEGSATERLPYTICLPAVSQGAIGVEIRADDPEIARLVGAVDDAPSRAEVVAERAFMRRLEGGCQVPIGAVASVTGTVLTIEGMVADLEGSRLYRDRMSGQVAHAAETGVRLAEKLLSSGAGAVLSAIREGAPGS</sequence>
<evidence type="ECO:0000256" key="6">
    <source>
        <dbReference type="ARBA" id="ARBA00023244"/>
    </source>
</evidence>
<organism evidence="11 12">
    <name type="scientific">Thermodesulfitimonas autotrophica</name>
    <dbReference type="NCBI Taxonomy" id="1894989"/>
    <lineage>
        <taxon>Bacteria</taxon>
        <taxon>Bacillati</taxon>
        <taxon>Bacillota</taxon>
        <taxon>Clostridia</taxon>
        <taxon>Thermoanaerobacterales</taxon>
        <taxon>Thermoanaerobacteraceae</taxon>
        <taxon>Thermodesulfitimonas</taxon>
    </lineage>
</organism>
<comment type="similarity">
    <text evidence="3 8">Belongs to the HMBS family.</text>
</comment>
<dbReference type="FunFam" id="3.40.190.10:FF:000004">
    <property type="entry name" value="Porphobilinogen deaminase"/>
    <property type="match status" value="1"/>
</dbReference>
<evidence type="ECO:0000256" key="8">
    <source>
        <dbReference type="HAMAP-Rule" id="MF_00260"/>
    </source>
</evidence>
<keyword evidence="6 8" id="KW-0627">Porphyrin biosynthesis</keyword>
<dbReference type="GO" id="GO:0006782">
    <property type="term" value="P:protoporphyrinogen IX biosynthetic process"/>
    <property type="evidence" value="ECO:0007669"/>
    <property type="project" value="UniProtKB-UniRule"/>
</dbReference>
<dbReference type="PRINTS" id="PR00151">
    <property type="entry name" value="PORPHBDMNASE"/>
</dbReference>
<dbReference type="OrthoDB" id="9810298at2"/>
<comment type="miscellaneous">
    <text evidence="8">The porphobilinogen subunits are added to the dipyrromethane group.</text>
</comment>
<evidence type="ECO:0000256" key="1">
    <source>
        <dbReference type="ARBA" id="ARBA00002869"/>
    </source>
</evidence>
<dbReference type="NCBIfam" id="TIGR00212">
    <property type="entry name" value="hemC"/>
    <property type="match status" value="1"/>
</dbReference>
<evidence type="ECO:0000256" key="5">
    <source>
        <dbReference type="ARBA" id="ARBA00022679"/>
    </source>
</evidence>
<comment type="subunit">
    <text evidence="4 8">Monomer.</text>
</comment>
<dbReference type="CDD" id="cd13646">
    <property type="entry name" value="PBP2_EcHMBS_like"/>
    <property type="match status" value="1"/>
</dbReference>
<feature type="domain" description="Porphobilinogen deaminase N-terminal" evidence="9">
    <location>
        <begin position="5"/>
        <end position="212"/>
    </location>
</feature>
<dbReference type="SUPFAM" id="SSF53850">
    <property type="entry name" value="Periplasmic binding protein-like II"/>
    <property type="match status" value="1"/>
</dbReference>
<evidence type="ECO:0000313" key="11">
    <source>
        <dbReference type="EMBL" id="RPF46693.1"/>
    </source>
</evidence>
<dbReference type="HAMAP" id="MF_00260">
    <property type="entry name" value="Porphobil_deam"/>
    <property type="match status" value="1"/>
</dbReference>
<evidence type="ECO:0000256" key="3">
    <source>
        <dbReference type="ARBA" id="ARBA00005638"/>
    </source>
</evidence>
<proteinExistence type="inferred from homology"/>
<dbReference type="EMBL" id="RKRE01000002">
    <property type="protein sequence ID" value="RPF46693.1"/>
    <property type="molecule type" value="Genomic_DNA"/>
</dbReference>
<keyword evidence="5 8" id="KW-0808">Transferase</keyword>
<dbReference type="InterPro" id="IPR022419">
    <property type="entry name" value="Porphobilin_deaminase_cofac_BS"/>
</dbReference>
<dbReference type="InterPro" id="IPR000860">
    <property type="entry name" value="HemC"/>
</dbReference>
<dbReference type="SUPFAM" id="SSF54782">
    <property type="entry name" value="Porphobilinogen deaminase (hydroxymethylbilane synthase), C-terminal domain"/>
    <property type="match status" value="1"/>
</dbReference>
<dbReference type="EC" id="2.5.1.61" evidence="8"/>
<dbReference type="GO" id="GO:0004418">
    <property type="term" value="F:hydroxymethylbilane synthase activity"/>
    <property type="evidence" value="ECO:0007669"/>
    <property type="project" value="UniProtKB-UniRule"/>
</dbReference>
<dbReference type="PANTHER" id="PTHR11557">
    <property type="entry name" value="PORPHOBILINOGEN DEAMINASE"/>
    <property type="match status" value="1"/>
</dbReference>
<reference evidence="11 12" key="1">
    <citation type="submission" date="2018-11" db="EMBL/GenBank/DDBJ databases">
        <title>Genomic Encyclopedia of Type Strains, Phase IV (KMG-IV): sequencing the most valuable type-strain genomes for metagenomic binning, comparative biology and taxonomic classification.</title>
        <authorList>
            <person name="Goeker M."/>
        </authorList>
    </citation>
    <scope>NUCLEOTIDE SEQUENCE [LARGE SCALE GENOMIC DNA]</scope>
    <source>
        <strain evidence="11 12">DSM 102936</strain>
    </source>
</reference>
<comment type="cofactor">
    <cofactor evidence="8">
        <name>dipyrromethane</name>
        <dbReference type="ChEBI" id="CHEBI:60342"/>
    </cofactor>
    <text evidence="8">Binds 1 dipyrromethane group covalently.</text>
</comment>
<keyword evidence="12" id="KW-1185">Reference proteome</keyword>
<dbReference type="Gene3D" id="3.30.160.40">
    <property type="entry name" value="Porphobilinogen deaminase, C-terminal domain"/>
    <property type="match status" value="1"/>
</dbReference>
<dbReference type="Pfam" id="PF01379">
    <property type="entry name" value="Porphobil_deam"/>
    <property type="match status" value="1"/>
</dbReference>
<dbReference type="Pfam" id="PF03900">
    <property type="entry name" value="Porphobil_deamC"/>
    <property type="match status" value="1"/>
</dbReference>
<comment type="caution">
    <text evidence="11">The sequence shown here is derived from an EMBL/GenBank/DDBJ whole genome shotgun (WGS) entry which is preliminary data.</text>
</comment>
<dbReference type="InterPro" id="IPR036803">
    <property type="entry name" value="Porphobilinogen_deaminase_C_sf"/>
</dbReference>
<feature type="domain" description="Porphobilinogen deaminase C-terminal" evidence="10">
    <location>
        <begin position="226"/>
        <end position="294"/>
    </location>
</feature>
<feature type="modified residue" description="S-(dipyrrolylmethanemethyl)cysteine" evidence="8">
    <location>
        <position position="241"/>
    </location>
</feature>
<dbReference type="InterPro" id="IPR022417">
    <property type="entry name" value="Porphobilin_deaminase_N"/>
</dbReference>
<dbReference type="Gene3D" id="3.40.190.10">
    <property type="entry name" value="Periplasmic binding protein-like II"/>
    <property type="match status" value="2"/>
</dbReference>
<gene>
    <name evidence="8" type="primary">hemC</name>
    <name evidence="11" type="ORF">EDD75_0947</name>
</gene>
<dbReference type="Proteomes" id="UP000282654">
    <property type="component" value="Unassembled WGS sequence"/>
</dbReference>
<dbReference type="FunFam" id="3.40.190.10:FF:000005">
    <property type="entry name" value="Porphobilinogen deaminase"/>
    <property type="match status" value="1"/>
</dbReference>
<evidence type="ECO:0000259" key="10">
    <source>
        <dbReference type="Pfam" id="PF03900"/>
    </source>
</evidence>
<name>A0A3N5AP13_9THEO</name>
<comment type="catalytic activity">
    <reaction evidence="7 8">
        <text>4 porphobilinogen + H2O = hydroxymethylbilane + 4 NH4(+)</text>
        <dbReference type="Rhea" id="RHEA:13185"/>
        <dbReference type="ChEBI" id="CHEBI:15377"/>
        <dbReference type="ChEBI" id="CHEBI:28938"/>
        <dbReference type="ChEBI" id="CHEBI:57845"/>
        <dbReference type="ChEBI" id="CHEBI:58126"/>
        <dbReference type="EC" id="2.5.1.61"/>
    </reaction>
</comment>
<dbReference type="PIRSF" id="PIRSF001438">
    <property type="entry name" value="4pyrrol_synth_OHMeBilane_synth"/>
    <property type="match status" value="1"/>
</dbReference>
<accession>A0A3N5AP13</accession>
<comment type="pathway">
    <text evidence="2">Porphyrin-containing compound metabolism; protoporphyrin-IX biosynthesis; coproporphyrinogen-III from 5-aminolevulinate: step 2/4.</text>
</comment>
<dbReference type="RefSeq" id="WP_123928766.1">
    <property type="nucleotide sequence ID" value="NZ_RKRE01000002.1"/>
</dbReference>
<evidence type="ECO:0000259" key="9">
    <source>
        <dbReference type="Pfam" id="PF01379"/>
    </source>
</evidence>
<evidence type="ECO:0000256" key="4">
    <source>
        <dbReference type="ARBA" id="ARBA00011245"/>
    </source>
</evidence>
<evidence type="ECO:0000256" key="2">
    <source>
        <dbReference type="ARBA" id="ARBA00004735"/>
    </source>
</evidence>
<protein>
    <recommendedName>
        <fullName evidence="8">Porphobilinogen deaminase</fullName>
        <shortName evidence="8">PBG</shortName>
        <ecNumber evidence="8">2.5.1.61</ecNumber>
    </recommendedName>
    <alternativeName>
        <fullName evidence="8">Hydroxymethylbilane synthase</fullName>
        <shortName evidence="8">HMBS</shortName>
    </alternativeName>
    <alternativeName>
        <fullName evidence="8">Pre-uroporphyrinogen synthase</fullName>
    </alternativeName>
</protein>
<dbReference type="InterPro" id="IPR022418">
    <property type="entry name" value="Porphobilinogen_deaminase_C"/>
</dbReference>
<evidence type="ECO:0000313" key="12">
    <source>
        <dbReference type="Proteomes" id="UP000282654"/>
    </source>
</evidence>
<comment type="function">
    <text evidence="1 8">Tetrapolymerization of the monopyrrole PBG into the hydroxymethylbilane pre-uroporphyrinogen in several discrete steps.</text>
</comment>
<dbReference type="PANTHER" id="PTHR11557:SF0">
    <property type="entry name" value="PORPHOBILINOGEN DEAMINASE"/>
    <property type="match status" value="1"/>
</dbReference>